<dbReference type="InterPro" id="IPR039421">
    <property type="entry name" value="Type_1_exporter"/>
</dbReference>
<dbReference type="GO" id="GO:0016887">
    <property type="term" value="F:ATP hydrolysis activity"/>
    <property type="evidence" value="ECO:0007669"/>
    <property type="project" value="InterPro"/>
</dbReference>
<dbReference type="Pfam" id="PF00005">
    <property type="entry name" value="ABC_tran"/>
    <property type="match status" value="1"/>
</dbReference>
<keyword evidence="6 8" id="KW-1133">Transmembrane helix</keyword>
<feature type="transmembrane region" description="Helical" evidence="8">
    <location>
        <begin position="76"/>
        <end position="97"/>
    </location>
</feature>
<dbReference type="GO" id="GO:0005886">
    <property type="term" value="C:plasma membrane"/>
    <property type="evidence" value="ECO:0007669"/>
    <property type="project" value="UniProtKB-SubCell"/>
</dbReference>
<evidence type="ECO:0000256" key="5">
    <source>
        <dbReference type="ARBA" id="ARBA00022840"/>
    </source>
</evidence>
<evidence type="ECO:0000256" key="1">
    <source>
        <dbReference type="ARBA" id="ARBA00004651"/>
    </source>
</evidence>
<dbReference type="SUPFAM" id="SSF90123">
    <property type="entry name" value="ABC transporter transmembrane region"/>
    <property type="match status" value="1"/>
</dbReference>
<dbReference type="Gene3D" id="1.20.1560.10">
    <property type="entry name" value="ABC transporter type 1, transmembrane domain"/>
    <property type="match status" value="1"/>
</dbReference>
<evidence type="ECO:0000256" key="4">
    <source>
        <dbReference type="ARBA" id="ARBA00022741"/>
    </source>
</evidence>
<dbReference type="PANTHER" id="PTHR24221:SF261">
    <property type="entry name" value="GLUTATHIONE_L-CYSTEINE TRANSPORT SYSTEM ATP-BINDING_PERMEASE PROTEIN CYDD"/>
    <property type="match status" value="1"/>
</dbReference>
<comment type="subcellular location">
    <subcellularLocation>
        <location evidence="1">Cell membrane</location>
        <topology evidence="1">Multi-pass membrane protein</topology>
    </subcellularLocation>
</comment>
<name>A0A2T4IDB7_9RHOO</name>
<feature type="transmembrane region" description="Helical" evidence="8">
    <location>
        <begin position="296"/>
        <end position="319"/>
    </location>
</feature>
<evidence type="ECO:0000256" key="8">
    <source>
        <dbReference type="SAM" id="Phobius"/>
    </source>
</evidence>
<dbReference type="NCBIfam" id="TIGR02857">
    <property type="entry name" value="CydD"/>
    <property type="match status" value="1"/>
</dbReference>
<reference evidence="11 12" key="1">
    <citation type="submission" date="2018-03" db="EMBL/GenBank/DDBJ databases">
        <authorList>
            <person name="Keele B.F."/>
        </authorList>
    </citation>
    <scope>NUCLEOTIDE SEQUENCE [LARGE SCALE GENOMIC DNA]</scope>
    <source>
        <strain evidence="11 12">D20</strain>
    </source>
</reference>
<keyword evidence="5" id="KW-0067">ATP-binding</keyword>
<comment type="caution">
    <text evidence="11">The sequence shown here is derived from an EMBL/GenBank/DDBJ whole genome shotgun (WGS) entry which is preliminary data.</text>
</comment>
<evidence type="ECO:0000259" key="9">
    <source>
        <dbReference type="PROSITE" id="PS50893"/>
    </source>
</evidence>
<keyword evidence="12" id="KW-1185">Reference proteome</keyword>
<feature type="transmembrane region" description="Helical" evidence="8">
    <location>
        <begin position="196"/>
        <end position="212"/>
    </location>
</feature>
<dbReference type="InterPro" id="IPR014216">
    <property type="entry name" value="ABC_transptr_CydD"/>
</dbReference>
<dbReference type="GO" id="GO:0005524">
    <property type="term" value="F:ATP binding"/>
    <property type="evidence" value="ECO:0007669"/>
    <property type="project" value="UniProtKB-KW"/>
</dbReference>
<accession>A0A2T4IDB7</accession>
<dbReference type="SMART" id="SM00382">
    <property type="entry name" value="AAA"/>
    <property type="match status" value="1"/>
</dbReference>
<dbReference type="Gene3D" id="3.40.50.300">
    <property type="entry name" value="P-loop containing nucleotide triphosphate hydrolases"/>
    <property type="match status" value="1"/>
</dbReference>
<keyword evidence="2" id="KW-1003">Cell membrane</keyword>
<evidence type="ECO:0000256" key="3">
    <source>
        <dbReference type="ARBA" id="ARBA00022692"/>
    </source>
</evidence>
<evidence type="ECO:0000313" key="12">
    <source>
        <dbReference type="Proteomes" id="UP000241193"/>
    </source>
</evidence>
<dbReference type="SUPFAM" id="SSF52540">
    <property type="entry name" value="P-loop containing nucleoside triphosphate hydrolases"/>
    <property type="match status" value="1"/>
</dbReference>
<dbReference type="InterPro" id="IPR003439">
    <property type="entry name" value="ABC_transporter-like_ATP-bd"/>
</dbReference>
<evidence type="ECO:0000256" key="6">
    <source>
        <dbReference type="ARBA" id="ARBA00022989"/>
    </source>
</evidence>
<evidence type="ECO:0000313" key="11">
    <source>
        <dbReference type="EMBL" id="PTD95772.1"/>
    </source>
</evidence>
<evidence type="ECO:0000256" key="2">
    <source>
        <dbReference type="ARBA" id="ARBA00022475"/>
    </source>
</evidence>
<evidence type="ECO:0000256" key="7">
    <source>
        <dbReference type="ARBA" id="ARBA00023136"/>
    </source>
</evidence>
<proteinExistence type="predicted"/>
<dbReference type="GO" id="GO:0042883">
    <property type="term" value="P:cysteine transport"/>
    <property type="evidence" value="ECO:0007669"/>
    <property type="project" value="InterPro"/>
</dbReference>
<feature type="transmembrane region" description="Helical" evidence="8">
    <location>
        <begin position="117"/>
        <end position="133"/>
    </location>
</feature>
<dbReference type="Proteomes" id="UP000241193">
    <property type="component" value="Unassembled WGS sequence"/>
</dbReference>
<dbReference type="InterPro" id="IPR036640">
    <property type="entry name" value="ABC1_TM_sf"/>
</dbReference>
<dbReference type="GO" id="GO:0140359">
    <property type="term" value="F:ABC-type transporter activity"/>
    <property type="evidence" value="ECO:0007669"/>
    <property type="project" value="InterPro"/>
</dbReference>
<dbReference type="OrthoDB" id="9806127at2"/>
<dbReference type="PROSITE" id="PS50893">
    <property type="entry name" value="ABC_TRANSPORTER_2"/>
    <property type="match status" value="1"/>
</dbReference>
<dbReference type="PANTHER" id="PTHR24221">
    <property type="entry name" value="ATP-BINDING CASSETTE SUB-FAMILY B"/>
    <property type="match status" value="1"/>
</dbReference>
<sequence>MSISPIKHLRLSSLASQRTPLRATWCRVQGQRWERRAVIDLRAVLESMLSQAQQDAHKLALKRITREFGRHPGWSSLLLAAGIFQTVMTILFAALLARVLHTLIIDEQAFAELHQPWLLILLCVVLRALAGIVREEAGTRISLAVRARLRSTLIDALYRLGPAWREKQQSGSLTTALLEQVEALDGYFARYRPQQWFAVLTPLMIVAVILPSSWAAALILLATAPLIPVFMILVGWGARQRQTEQFQALQRMSGHFLDLIRGLPTLRLLDAQHRLGDEVAQVGEEFRQRTMSVLRLAFLSGAVLEFFASVSIAMTAVYFGMSLLGYLDFGLYGEALGLELALFALLLAPEFYQPLRDLGTHYHARAEALAAAGELQTILDAESQQPAGGTQPVGEGMPELRLERVGFAHRQGETVLDDCSLRVAPGEAVAIQGPSGGGKTTLLRLVLGQLRAASGQVLINGEPIESLDLMAWRERVAWMSQHPRLISDTLAANLRVARHDASDDALREALRFADLESWFQGLPDGLSTRLGEGGRQMSGGQLRRLALARVRLRRADVLLLDEPTASLDAQTEQWVMARIAELRRGKTLILLTHRPAPLCLADRVLRLENGQLVAAATPFEPPLADLCGSPA</sequence>
<dbReference type="GO" id="GO:0034040">
    <property type="term" value="F:ATPase-coupled lipid transmembrane transporter activity"/>
    <property type="evidence" value="ECO:0007669"/>
    <property type="project" value="TreeGrafter"/>
</dbReference>
<dbReference type="InterPro" id="IPR003593">
    <property type="entry name" value="AAA+_ATPase"/>
</dbReference>
<protein>
    <submittedName>
        <fullName evidence="11">Thiol reductant ABC exporter subunit CydD</fullName>
    </submittedName>
</protein>
<dbReference type="InterPro" id="IPR027417">
    <property type="entry name" value="P-loop_NTPase"/>
</dbReference>
<dbReference type="PROSITE" id="PS50929">
    <property type="entry name" value="ABC_TM1F"/>
    <property type="match status" value="1"/>
</dbReference>
<reference evidence="11 12" key="2">
    <citation type="submission" date="2018-04" db="EMBL/GenBank/DDBJ databases">
        <title>Thauera lacus sp. nov., isolated from an saline lake in Inner Mongolia, China.</title>
        <authorList>
            <person name="Liang Q.-Y."/>
        </authorList>
    </citation>
    <scope>NUCLEOTIDE SEQUENCE [LARGE SCALE GENOMIC DNA]</scope>
    <source>
        <strain evidence="11 12">D20</strain>
    </source>
</reference>
<dbReference type="EMBL" id="PZKC01000010">
    <property type="protein sequence ID" value="PTD95772.1"/>
    <property type="molecule type" value="Genomic_DNA"/>
</dbReference>
<organism evidence="11 12">
    <name type="scientific">Pseudothauera lacus</name>
    <dbReference type="NCBI Taxonomy" id="2136175"/>
    <lineage>
        <taxon>Bacteria</taxon>
        <taxon>Pseudomonadati</taxon>
        <taxon>Pseudomonadota</taxon>
        <taxon>Betaproteobacteria</taxon>
        <taxon>Rhodocyclales</taxon>
        <taxon>Zoogloeaceae</taxon>
        <taxon>Pseudothauera</taxon>
    </lineage>
</organism>
<keyword evidence="3 8" id="KW-0812">Transmembrane</keyword>
<dbReference type="AlphaFoldDB" id="A0A2T4IDB7"/>
<gene>
    <name evidence="11" type="primary">cydD</name>
    <name evidence="11" type="ORF">C8261_12275</name>
</gene>
<keyword evidence="4" id="KW-0547">Nucleotide-binding</keyword>
<dbReference type="Pfam" id="PF00664">
    <property type="entry name" value="ABC_membrane"/>
    <property type="match status" value="1"/>
</dbReference>
<dbReference type="CDD" id="cd18584">
    <property type="entry name" value="ABC_6TM_AarD_CydD"/>
    <property type="match status" value="1"/>
</dbReference>
<keyword evidence="7 8" id="KW-0472">Membrane</keyword>
<feature type="transmembrane region" description="Helical" evidence="8">
    <location>
        <begin position="218"/>
        <end position="238"/>
    </location>
</feature>
<feature type="domain" description="ABC transmembrane type-1" evidence="10">
    <location>
        <begin position="77"/>
        <end position="367"/>
    </location>
</feature>
<feature type="domain" description="ABC transporter" evidence="9">
    <location>
        <begin position="400"/>
        <end position="631"/>
    </location>
</feature>
<evidence type="ECO:0000259" key="10">
    <source>
        <dbReference type="PROSITE" id="PS50929"/>
    </source>
</evidence>
<dbReference type="InterPro" id="IPR011527">
    <property type="entry name" value="ABC1_TM_dom"/>
</dbReference>